<dbReference type="PANTHER" id="PTHR30160">
    <property type="entry name" value="TETRAACYLDISACCHARIDE 4'-KINASE-RELATED"/>
    <property type="match status" value="1"/>
</dbReference>
<keyword evidence="2" id="KW-0808">Transferase</keyword>
<dbReference type="InterPro" id="IPR002201">
    <property type="entry name" value="Glyco_trans_9"/>
</dbReference>
<dbReference type="Pfam" id="PF01075">
    <property type="entry name" value="Glyco_transf_9"/>
    <property type="match status" value="1"/>
</dbReference>
<proteinExistence type="predicted"/>
<dbReference type="CDD" id="cd03789">
    <property type="entry name" value="GT9_LPS_heptosyltransferase"/>
    <property type="match status" value="1"/>
</dbReference>
<keyword evidence="1" id="KW-0328">Glycosyltransferase</keyword>
<comment type="caution">
    <text evidence="3">The sequence shown here is derived from an EMBL/GenBank/DDBJ whole genome shotgun (WGS) entry which is preliminary data.</text>
</comment>
<dbReference type="GO" id="GO:0008713">
    <property type="term" value="F:ADP-heptose-lipopolysaccharide heptosyltransferase activity"/>
    <property type="evidence" value="ECO:0007669"/>
    <property type="project" value="TreeGrafter"/>
</dbReference>
<reference evidence="3" key="1">
    <citation type="submission" date="2017-02" db="EMBL/GenBank/DDBJ databases">
        <title>Delving into the versatile metabolic prowess of the omnipresent phylum Bacteroidetes.</title>
        <authorList>
            <person name="Nobu M.K."/>
            <person name="Mei R."/>
            <person name="Narihiro T."/>
            <person name="Kuroda K."/>
            <person name="Liu W.-T."/>
        </authorList>
    </citation>
    <scope>NUCLEOTIDE SEQUENCE</scope>
    <source>
        <strain evidence="3">ADurb.Bin131</strain>
    </source>
</reference>
<organism evidence="3">
    <name type="scientific">candidate division TA06 bacterium ADurb.Bin131</name>
    <dbReference type="NCBI Taxonomy" id="1852827"/>
    <lineage>
        <taxon>Bacteria</taxon>
        <taxon>Bacteria division TA06</taxon>
    </lineage>
</organism>
<dbReference type="InterPro" id="IPR051199">
    <property type="entry name" value="LPS_LOS_Heptosyltrfase"/>
</dbReference>
<dbReference type="AlphaFoldDB" id="A0A1V6CDE7"/>
<accession>A0A1V6CDE7</accession>
<dbReference type="Gene3D" id="3.40.50.2000">
    <property type="entry name" value="Glycogen Phosphorylase B"/>
    <property type="match status" value="2"/>
</dbReference>
<dbReference type="EMBL" id="MWDQ01000026">
    <property type="protein sequence ID" value="OQB74949.1"/>
    <property type="molecule type" value="Genomic_DNA"/>
</dbReference>
<evidence type="ECO:0000256" key="2">
    <source>
        <dbReference type="ARBA" id="ARBA00022679"/>
    </source>
</evidence>
<evidence type="ECO:0000313" key="3">
    <source>
        <dbReference type="EMBL" id="OQB74949.1"/>
    </source>
</evidence>
<dbReference type="SUPFAM" id="SSF53756">
    <property type="entry name" value="UDP-Glycosyltransferase/glycogen phosphorylase"/>
    <property type="match status" value="1"/>
</dbReference>
<dbReference type="Proteomes" id="UP000485562">
    <property type="component" value="Unassembled WGS sequence"/>
</dbReference>
<sequence>MRIKNNGNVEYKKILIVGTLEPEANFLLIPAIRLIREKNKNSKIDIIAGSGAEKILADIGWFEKIIPYKKTPILKNIHSIRSQRYNLVISFYPSLIPFFTRARKRIVFFRRIMFADHFFTHESVNILRMIEPIFGKSQDTGLYFPINETDKERVKEFCKINNITGSTTLIALHAGSANNRWKAENYSIVCDSIIEEYNAKILFFGAQKDSFIKEVIDFMKHPDNIFDMSSISHIKTIAAFLSRANLAITRDGIFLYLACAMKTPVISIFGAGNPYRYGPIGVRYIIVHTDMDCFPCNNKQRCKKNCVCIDSISPQQVIEAARLILDEGRQLFLFE</sequence>
<protein>
    <submittedName>
        <fullName evidence="3">Lipopolysaccharide core biosynthesis protein</fullName>
    </submittedName>
</protein>
<dbReference type="GO" id="GO:0005829">
    <property type="term" value="C:cytosol"/>
    <property type="evidence" value="ECO:0007669"/>
    <property type="project" value="TreeGrafter"/>
</dbReference>
<evidence type="ECO:0000256" key="1">
    <source>
        <dbReference type="ARBA" id="ARBA00022676"/>
    </source>
</evidence>
<dbReference type="GO" id="GO:0009244">
    <property type="term" value="P:lipopolysaccharide core region biosynthetic process"/>
    <property type="evidence" value="ECO:0007669"/>
    <property type="project" value="TreeGrafter"/>
</dbReference>
<name>A0A1V6CDE7_UNCT6</name>
<gene>
    <name evidence="3" type="ORF">BWX89_00307</name>
</gene>